<dbReference type="Proteomes" id="UP000325577">
    <property type="component" value="Linkage Group LG8"/>
</dbReference>
<sequence>MKENGTPERHHAKKARGPVSSPIHSDYTASRSRSHSQSSKSVSGSSSSSKSRSVSSRTHSASSSSRSRSSKSRSRSRLRSNSPTSLSLSVLIGRPSPSSPNKAQMNQKGYSVSAISPESKEVLDERGQLVEGYAGLDNSKLEDMTVIVGDENTVAPFKVEDDIDKDHPQQRDEDNNHAMSKVSAEVKDSCTLLLEEGDFTTGSSSPQSLREARVLQTSDALVTEHLLTPTKKPDSEASIRFRTGNSLRISSEELFMVLKHYCPEHPEEHEKDLPVEAYFGSVRLWPGEIIYYRRLRKGPISTENYGRRIAQNKEFGIVDKYIRSSSGWGELGQDNC</sequence>
<evidence type="ECO:0000313" key="3">
    <source>
        <dbReference type="Proteomes" id="UP000325577"/>
    </source>
</evidence>
<dbReference type="AlphaFoldDB" id="A0A5J4ZHR5"/>
<accession>A0A5J4ZHR5</accession>
<name>A0A5J4ZHR5_9ASTE</name>
<protein>
    <submittedName>
        <fullName evidence="2">Uncharacterized protein</fullName>
    </submittedName>
</protein>
<evidence type="ECO:0000313" key="2">
    <source>
        <dbReference type="EMBL" id="KAA8516787.1"/>
    </source>
</evidence>
<feature type="compositionally biased region" description="Low complexity" evidence="1">
    <location>
        <begin position="35"/>
        <end position="67"/>
    </location>
</feature>
<feature type="region of interest" description="Disordered" evidence="1">
    <location>
        <begin position="162"/>
        <end position="182"/>
    </location>
</feature>
<feature type="region of interest" description="Disordered" evidence="1">
    <location>
        <begin position="1"/>
        <end position="113"/>
    </location>
</feature>
<gene>
    <name evidence="2" type="ORF">F0562_017103</name>
</gene>
<proteinExistence type="predicted"/>
<feature type="compositionally biased region" description="Low complexity" evidence="1">
    <location>
        <begin position="79"/>
        <end position="89"/>
    </location>
</feature>
<dbReference type="EMBL" id="CM018051">
    <property type="protein sequence ID" value="KAA8516787.1"/>
    <property type="molecule type" value="Genomic_DNA"/>
</dbReference>
<reference evidence="2 3" key="1">
    <citation type="submission" date="2019-09" db="EMBL/GenBank/DDBJ databases">
        <title>A chromosome-level genome assembly of the Chinese tupelo Nyssa sinensis.</title>
        <authorList>
            <person name="Yang X."/>
            <person name="Kang M."/>
            <person name="Yang Y."/>
            <person name="Xiong H."/>
            <person name="Wang M."/>
            <person name="Zhang Z."/>
            <person name="Wang Z."/>
            <person name="Wu H."/>
            <person name="Ma T."/>
            <person name="Liu J."/>
            <person name="Xi Z."/>
        </authorList>
    </citation>
    <scope>NUCLEOTIDE SEQUENCE [LARGE SCALE GENOMIC DNA]</scope>
    <source>
        <strain evidence="2">J267</strain>
        <tissue evidence="2">Leaf</tissue>
    </source>
</reference>
<feature type="compositionally biased region" description="Basic and acidic residues" evidence="1">
    <location>
        <begin position="162"/>
        <end position="176"/>
    </location>
</feature>
<feature type="compositionally biased region" description="Polar residues" evidence="1">
    <location>
        <begin position="99"/>
        <end position="113"/>
    </location>
</feature>
<evidence type="ECO:0000256" key="1">
    <source>
        <dbReference type="SAM" id="MobiDB-lite"/>
    </source>
</evidence>
<feature type="compositionally biased region" description="Basic residues" evidence="1">
    <location>
        <begin position="68"/>
        <end position="78"/>
    </location>
</feature>
<dbReference type="OrthoDB" id="5970at2759"/>
<dbReference type="PANTHER" id="PTHR48038">
    <property type="entry name" value="RIBONUCLEOPROTEIN RB97D"/>
    <property type="match status" value="1"/>
</dbReference>
<organism evidence="2 3">
    <name type="scientific">Nyssa sinensis</name>
    <dbReference type="NCBI Taxonomy" id="561372"/>
    <lineage>
        <taxon>Eukaryota</taxon>
        <taxon>Viridiplantae</taxon>
        <taxon>Streptophyta</taxon>
        <taxon>Embryophyta</taxon>
        <taxon>Tracheophyta</taxon>
        <taxon>Spermatophyta</taxon>
        <taxon>Magnoliopsida</taxon>
        <taxon>eudicotyledons</taxon>
        <taxon>Gunneridae</taxon>
        <taxon>Pentapetalae</taxon>
        <taxon>asterids</taxon>
        <taxon>Cornales</taxon>
        <taxon>Nyssaceae</taxon>
        <taxon>Nyssa</taxon>
    </lineage>
</organism>
<keyword evidence="3" id="KW-1185">Reference proteome</keyword>
<dbReference type="PANTHER" id="PTHR48038:SF2">
    <property type="entry name" value="OS02G0536400 PROTEIN"/>
    <property type="match status" value="1"/>
</dbReference>